<dbReference type="GO" id="GO:0008033">
    <property type="term" value="P:tRNA processing"/>
    <property type="evidence" value="ECO:0007669"/>
    <property type="project" value="InterPro"/>
</dbReference>
<dbReference type="EMBL" id="FQXR01000006">
    <property type="protein sequence ID" value="SHH95018.1"/>
    <property type="molecule type" value="Genomic_DNA"/>
</dbReference>
<keyword evidence="3" id="KW-0832">Ubl conjugation</keyword>
<dbReference type="PANTHER" id="PTHR43686:SF1">
    <property type="entry name" value="AMINOTRAN_5 DOMAIN-CONTAINING PROTEIN"/>
    <property type="match status" value="1"/>
</dbReference>
<dbReference type="InterPro" id="IPR014729">
    <property type="entry name" value="Rossmann-like_a/b/a_fold"/>
</dbReference>
<dbReference type="RefSeq" id="WP_072744167.1">
    <property type="nucleotide sequence ID" value="NZ_FQXR01000006.1"/>
</dbReference>
<dbReference type="GO" id="GO:0016740">
    <property type="term" value="F:transferase activity"/>
    <property type="evidence" value="ECO:0007669"/>
    <property type="project" value="UniProtKB-KW"/>
</dbReference>
<name>A0A1M5X621_9FIRM</name>
<dbReference type="InterPro" id="IPR035107">
    <property type="entry name" value="tRNA_thiolation_TtcA_Ctu1"/>
</dbReference>
<feature type="domain" description="tRNA(Ile)-lysidine/2-thiocytidine synthase N-terminal" evidence="4">
    <location>
        <begin position="28"/>
        <end position="207"/>
    </location>
</feature>
<evidence type="ECO:0000259" key="4">
    <source>
        <dbReference type="Pfam" id="PF01171"/>
    </source>
</evidence>
<dbReference type="InterPro" id="IPR011063">
    <property type="entry name" value="TilS/TtcA_N"/>
</dbReference>
<evidence type="ECO:0000313" key="5">
    <source>
        <dbReference type="EMBL" id="SHH95018.1"/>
    </source>
</evidence>
<keyword evidence="6" id="KW-1185">Reference proteome</keyword>
<evidence type="ECO:0000313" key="6">
    <source>
        <dbReference type="Proteomes" id="UP000184389"/>
    </source>
</evidence>
<sequence>MRKWYNKLFLNDVRNAVEKYNMIENNDKIIVGLSGGKDSVFLLYSLLLLRENSYLNFDILGLHIDIGIGIDMSDTEKFCRENKVPYIYENIHIIDKIFEDKKSPCYLCSKMKRGAMARIAEDNHVNKIALGHHKTDIAITFLLNLIYTGKLETFKPISYNEKHNLQLIRPLIYIDEKTIEKVVKDEQLPLGKNKTCPKDKINKRNEIKVLLENIEEKYPDFQDKTVRAIENFEQGNLWL</sequence>
<evidence type="ECO:0000256" key="2">
    <source>
        <dbReference type="PIRSR" id="PIRSR004976-51"/>
    </source>
</evidence>
<feature type="cross-link" description="Glycyl lysine isopeptide (Lys-Gly) (interchain with G-Cter in TtuB)" evidence="3">
    <location>
        <position position="200"/>
    </location>
</feature>
<dbReference type="SUPFAM" id="SSF52402">
    <property type="entry name" value="Adenine nucleotide alpha hydrolases-like"/>
    <property type="match status" value="1"/>
</dbReference>
<accession>A0A1M5X621</accession>
<reference evidence="5 6" key="1">
    <citation type="submission" date="2016-11" db="EMBL/GenBank/DDBJ databases">
        <authorList>
            <person name="Jaros S."/>
            <person name="Januszkiewicz K."/>
            <person name="Wedrychowicz H."/>
        </authorList>
    </citation>
    <scope>NUCLEOTIDE SEQUENCE [LARGE SCALE GENOMIC DNA]</scope>
    <source>
        <strain evidence="5 6">DSM 13106</strain>
    </source>
</reference>
<dbReference type="PANTHER" id="PTHR43686">
    <property type="entry name" value="SULFURTRANSFERASE-RELATED"/>
    <property type="match status" value="1"/>
</dbReference>
<dbReference type="STRING" id="1123281.SAMN02745180_01496"/>
<proteinExistence type="predicted"/>
<feature type="cross-link" description="Glycyl lysine isopeptide (Lys-Gly) (interchain with G-Cter in TtuB)" evidence="3">
    <location>
        <position position="203"/>
    </location>
</feature>
<keyword evidence="2" id="KW-0547">Nucleotide-binding</keyword>
<feature type="cross-link" description="Glycyl lysine isopeptide (Lys-Gly) (interchain with G-Cter in TtuB)" evidence="3">
    <location>
        <position position="112"/>
    </location>
</feature>
<dbReference type="AlphaFoldDB" id="A0A1M5X621"/>
<feature type="binding site" evidence="2">
    <location>
        <position position="131"/>
    </location>
    <ligand>
        <name>ATP</name>
        <dbReference type="ChEBI" id="CHEBI:30616"/>
    </ligand>
</feature>
<keyword evidence="2" id="KW-0067">ATP-binding</keyword>
<feature type="binding site" evidence="2">
    <location>
        <position position="38"/>
    </location>
    <ligand>
        <name>ATP</name>
        <dbReference type="ChEBI" id="CHEBI:30616"/>
    </ligand>
</feature>
<dbReference type="PIRSF" id="PIRSF004976">
    <property type="entry name" value="ATPase_YdaO"/>
    <property type="match status" value="1"/>
</dbReference>
<dbReference type="Proteomes" id="UP000184389">
    <property type="component" value="Unassembled WGS sequence"/>
</dbReference>
<keyword evidence="1" id="KW-0808">Transferase</keyword>
<evidence type="ECO:0000256" key="3">
    <source>
        <dbReference type="PIRSR" id="PIRSR004976-52"/>
    </source>
</evidence>
<keyword evidence="3" id="KW-1017">Isopeptide bond</keyword>
<dbReference type="OrthoDB" id="9801054at2"/>
<gene>
    <name evidence="5" type="ORF">SAMN02745180_01496</name>
</gene>
<feature type="binding site" evidence="2">
    <location>
        <begin position="32"/>
        <end position="34"/>
    </location>
    <ligand>
        <name>ATP</name>
        <dbReference type="ChEBI" id="CHEBI:30616"/>
    </ligand>
</feature>
<dbReference type="GO" id="GO:0005524">
    <property type="term" value="F:ATP binding"/>
    <property type="evidence" value="ECO:0007669"/>
    <property type="project" value="UniProtKB-KW"/>
</dbReference>
<evidence type="ECO:0000256" key="1">
    <source>
        <dbReference type="ARBA" id="ARBA00022679"/>
    </source>
</evidence>
<protein>
    <submittedName>
        <fullName evidence="5">tRNA(Ile)-lysidine synthase TilS/MesJ</fullName>
    </submittedName>
</protein>
<feature type="binding site" evidence="2">
    <location>
        <position position="136"/>
    </location>
    <ligand>
        <name>ATP</name>
        <dbReference type="ChEBI" id="CHEBI:30616"/>
    </ligand>
</feature>
<organism evidence="5 6">
    <name type="scientific">Sporanaerobacter acetigenes DSM 13106</name>
    <dbReference type="NCBI Taxonomy" id="1123281"/>
    <lineage>
        <taxon>Bacteria</taxon>
        <taxon>Bacillati</taxon>
        <taxon>Bacillota</taxon>
        <taxon>Tissierellia</taxon>
        <taxon>Tissierellales</taxon>
        <taxon>Sporanaerobacteraceae</taxon>
        <taxon>Sporanaerobacter</taxon>
    </lineage>
</organism>
<dbReference type="Pfam" id="PF01171">
    <property type="entry name" value="ATP_bind_3"/>
    <property type="match status" value="1"/>
</dbReference>
<feature type="binding site" evidence="2">
    <location>
        <position position="64"/>
    </location>
    <ligand>
        <name>ATP</name>
        <dbReference type="ChEBI" id="CHEBI:30616"/>
    </ligand>
</feature>
<dbReference type="Gene3D" id="3.40.50.620">
    <property type="entry name" value="HUPs"/>
    <property type="match status" value="1"/>
</dbReference>